<accession>A0A8H6AV93</accession>
<dbReference type="RefSeq" id="XP_037192986.1">
    <property type="nucleotide sequence ID" value="XM_037334452.1"/>
</dbReference>
<evidence type="ECO:0000313" key="1">
    <source>
        <dbReference type="EMBL" id="KAF5874040.1"/>
    </source>
</evidence>
<dbReference type="EMBL" id="JABFCT010000007">
    <property type="protein sequence ID" value="KAF5874040.1"/>
    <property type="molecule type" value="Genomic_DNA"/>
</dbReference>
<name>A0A8H6AV93_9HELO</name>
<evidence type="ECO:0000313" key="2">
    <source>
        <dbReference type="Proteomes" id="UP000531561"/>
    </source>
</evidence>
<organism evidence="1 2">
    <name type="scientific">Botrytis fragariae</name>
    <dbReference type="NCBI Taxonomy" id="1964551"/>
    <lineage>
        <taxon>Eukaryota</taxon>
        <taxon>Fungi</taxon>
        <taxon>Dikarya</taxon>
        <taxon>Ascomycota</taxon>
        <taxon>Pezizomycotina</taxon>
        <taxon>Leotiomycetes</taxon>
        <taxon>Helotiales</taxon>
        <taxon>Sclerotiniaceae</taxon>
        <taxon>Botrytis</taxon>
    </lineage>
</organism>
<comment type="caution">
    <text evidence="1">The sequence shown here is derived from an EMBL/GenBank/DDBJ whole genome shotgun (WGS) entry which is preliminary data.</text>
</comment>
<dbReference type="OrthoDB" id="3501087at2759"/>
<proteinExistence type="predicted"/>
<dbReference type="GeneID" id="59258144"/>
<gene>
    <name evidence="1" type="ORF">Bfra_004046</name>
</gene>
<reference evidence="1 2" key="1">
    <citation type="journal article" date="2020" name="Phytopathology">
        <title>A high-quality genome resource of Botrytis fragariae, a new and rapidly spreading fungal pathogen causing strawberry gray mold in the U.S.A.</title>
        <authorList>
            <person name="Wu Y."/>
            <person name="Saski C.A."/>
            <person name="Schnabel G."/>
            <person name="Xiao S."/>
            <person name="Hu M."/>
        </authorList>
    </citation>
    <scope>NUCLEOTIDE SEQUENCE [LARGE SCALE GENOMIC DNA]</scope>
    <source>
        <strain evidence="1 2">BVB16</strain>
    </source>
</reference>
<dbReference type="AlphaFoldDB" id="A0A8H6AV93"/>
<protein>
    <submittedName>
        <fullName evidence="1">Uncharacterized protein</fullName>
    </submittedName>
</protein>
<dbReference type="Proteomes" id="UP000531561">
    <property type="component" value="Unassembled WGS sequence"/>
</dbReference>
<sequence>MPSLLKALPVYATFIFDIKIRLYAPTQHRSRAIYKNRVANLKKMIEALNNFNIKKLKVIIGLNDDYSYQMKLAPPLSMD</sequence>
<keyword evidence="2" id="KW-1185">Reference proteome</keyword>